<feature type="domain" description="WGR" evidence="1">
    <location>
        <begin position="1"/>
        <end position="80"/>
    </location>
</feature>
<dbReference type="PROSITE" id="PS51977">
    <property type="entry name" value="WGR"/>
    <property type="match status" value="1"/>
</dbReference>
<dbReference type="Pfam" id="PF05406">
    <property type="entry name" value="WGR"/>
    <property type="match status" value="1"/>
</dbReference>
<keyword evidence="3" id="KW-1185">Reference proteome</keyword>
<dbReference type="Pfam" id="PF25149">
    <property type="entry name" value="DUF7825"/>
    <property type="match status" value="1"/>
</dbReference>
<reference evidence="2 3" key="1">
    <citation type="submission" date="2021-03" db="EMBL/GenBank/DDBJ databases">
        <title>Flavobacterium kribbensis sp. nov, an endophytic bacteria, isolated from soybean.</title>
        <authorList>
            <person name="Lee J."/>
            <person name="Seo J."/>
        </authorList>
    </citation>
    <scope>NUCLEOTIDE SEQUENCE [LARGE SCALE GENOMIC DNA]</scope>
    <source>
        <strain evidence="2 3">BB8</strain>
    </source>
</reference>
<dbReference type="InterPro" id="IPR036930">
    <property type="entry name" value="WGR_dom_sf"/>
</dbReference>
<proteinExistence type="predicted"/>
<evidence type="ECO:0000313" key="2">
    <source>
        <dbReference type="EMBL" id="QSW88063.1"/>
    </source>
</evidence>
<dbReference type="Gene3D" id="2.20.140.10">
    <property type="entry name" value="WGR domain"/>
    <property type="match status" value="1"/>
</dbReference>
<dbReference type="InterPro" id="IPR045472">
    <property type="entry name" value="DUF6493"/>
</dbReference>
<dbReference type="SMART" id="SM00773">
    <property type="entry name" value="WGR"/>
    <property type="match status" value="1"/>
</dbReference>
<name>A0ABX7QBQ1_9FLAO</name>
<dbReference type="EMBL" id="CP071448">
    <property type="protein sequence ID" value="QSW88063.1"/>
    <property type="molecule type" value="Genomic_DNA"/>
</dbReference>
<dbReference type="InterPro" id="IPR056727">
    <property type="entry name" value="DUF7825"/>
</dbReference>
<dbReference type="InterPro" id="IPR050458">
    <property type="entry name" value="LolB"/>
</dbReference>
<evidence type="ECO:0000313" key="3">
    <source>
        <dbReference type="Proteomes" id="UP000663440"/>
    </source>
</evidence>
<organism evidence="2 3">
    <name type="scientific">Flavobacterium endoglycinae</name>
    <dbReference type="NCBI Taxonomy" id="2816357"/>
    <lineage>
        <taxon>Bacteria</taxon>
        <taxon>Pseudomonadati</taxon>
        <taxon>Bacteroidota</taxon>
        <taxon>Flavobacteriia</taxon>
        <taxon>Flavobacteriales</taxon>
        <taxon>Flavobacteriaceae</taxon>
        <taxon>Flavobacterium</taxon>
    </lineage>
</organism>
<sequence>MKKSLKYIEGNSDKFWEIEVTGSNYTVTYGKNGTSGTTQTKSFASDEECLKMAEKILAEKVKKGYSESGEVNMASIPKSAKSKNSDEVIEEYDAIIKSKNIDLLLPFLKEKSKGNIEALKKHIKKCKRYWMTYTDLSKDPGYVKKDKHDYGWGTRGDQKQKEIITLSAIALFDKTDINSWDEALQLLDEANQKPLILETLLWAKPNWLETFILEKVKRDDWQSFNYHILRLFEEQGLIQFNPELYAVCLASINEWRTKIKTRVFIQKVLEDKITLQRDIPELFNYETVLHNMSFTEDTNRNEVFTTWAIIYKELVDQKKMGRAFFFENAIQIQTKEWNNNIKSFFRKRIEEFNATEDELVVYQENIFSLLHNAYPPVTSYGIELVKKIYTHPKFKTKSFLEWLEPMMMRSDCKAGIKSVLPILEKISKSNPKLNNQIASIMADIFVIADLTLQERASKILVKLGSAKDKVLKEKLSSYASLMQGNIKSGLSQFMDEDSLAVDDSGFEEYQFAPKKELLLTEEVQLPKDWNEILFQYGNFISSDEALDTEILMNTYIQQRDLFPVDYSTQLQPYEKQLQKHYFESDHKNVMKSFLSQKIVNSNGGFDSRFKHYSKINTNLLIKPLLEKVQQKIESNSKLPMLSFPSHKPYWVAPKVLIERVIAYQKVNEEIDSLDLAIAIARMPRENTEEAILLLDQVEGELKPLLSFVLGVEDKLTIDSISLVSKLLATLGKTTKETGNLSLWAVAARTFYPDNTFSEFENTYLKDVAFVVSPYTPEIKFKEQWNEWRNYQTKEKERSPSWYELRFDMPNYTKIPNYLIYSQDIYTRSNSWDHNLNYAGNTYYWYSLTPQNSDALALTLLNNCRIPDGSKPELRGFLDVMNRPEFRFSENALTLFAACFFQEKKDLRLLASETLINLIEKQTLDIEKFALKTAFLASEKYGAFSRLTDGIIALKDISPLHNSALLQFFNTFFANLVVLEKLPTNFKKMVENYVDVLIKTNQKPSEKATAFFEQWKDNASLKSLIKQILK</sequence>
<dbReference type="InterPro" id="IPR056726">
    <property type="entry name" value="DUF7824"/>
</dbReference>
<evidence type="ECO:0000259" key="1">
    <source>
        <dbReference type="PROSITE" id="PS51977"/>
    </source>
</evidence>
<accession>A0ABX7QBQ1</accession>
<dbReference type="RefSeq" id="WP_207295271.1">
    <property type="nucleotide sequence ID" value="NZ_CP071448.1"/>
</dbReference>
<gene>
    <name evidence="2" type="ORF">J0383_17535</name>
</gene>
<protein>
    <submittedName>
        <fullName evidence="2">WGR domain-containing protein</fullName>
    </submittedName>
</protein>
<dbReference type="Proteomes" id="UP000663440">
    <property type="component" value="Chromosome"/>
</dbReference>
<dbReference type="Pfam" id="PF25148">
    <property type="entry name" value="DUF7824"/>
    <property type="match status" value="1"/>
</dbReference>
<dbReference type="PANTHER" id="PTHR30634">
    <property type="entry name" value="OUTER MEMBRANE LOLAB LIPOPROTEIN INSERTION APPARATUS"/>
    <property type="match status" value="1"/>
</dbReference>
<dbReference type="Pfam" id="PF20103">
    <property type="entry name" value="DUF6493"/>
    <property type="match status" value="1"/>
</dbReference>
<dbReference type="SUPFAM" id="SSF142921">
    <property type="entry name" value="WGR domain-like"/>
    <property type="match status" value="1"/>
</dbReference>
<dbReference type="CDD" id="cd07996">
    <property type="entry name" value="WGR_MMR_like"/>
    <property type="match status" value="1"/>
</dbReference>
<dbReference type="InterPro" id="IPR008893">
    <property type="entry name" value="WGR_domain"/>
</dbReference>
<dbReference type="PANTHER" id="PTHR30634:SF13">
    <property type="entry name" value="PROTEIN YEHF"/>
    <property type="match status" value="1"/>
</dbReference>
<dbReference type="InterPro" id="IPR049809">
    <property type="entry name" value="YehF/YfeS-like_WGR"/>
</dbReference>